<accession>A0A286UBC6</accession>
<dbReference type="InParanoid" id="A0A286UBC6"/>
<proteinExistence type="predicted"/>
<gene>
    <name evidence="1" type="ORF">PNOK_0693200</name>
</gene>
<dbReference type="EMBL" id="NBII01000007">
    <property type="protein sequence ID" value="PAV16868.1"/>
    <property type="molecule type" value="Genomic_DNA"/>
</dbReference>
<organism evidence="1 2">
    <name type="scientific">Pyrrhoderma noxium</name>
    <dbReference type="NCBI Taxonomy" id="2282107"/>
    <lineage>
        <taxon>Eukaryota</taxon>
        <taxon>Fungi</taxon>
        <taxon>Dikarya</taxon>
        <taxon>Basidiomycota</taxon>
        <taxon>Agaricomycotina</taxon>
        <taxon>Agaricomycetes</taxon>
        <taxon>Hymenochaetales</taxon>
        <taxon>Hymenochaetaceae</taxon>
        <taxon>Pyrrhoderma</taxon>
    </lineage>
</organism>
<evidence type="ECO:0000313" key="1">
    <source>
        <dbReference type="EMBL" id="PAV16868.1"/>
    </source>
</evidence>
<dbReference type="AlphaFoldDB" id="A0A286UBC6"/>
<name>A0A286UBC6_9AGAM</name>
<evidence type="ECO:0000313" key="2">
    <source>
        <dbReference type="Proteomes" id="UP000217199"/>
    </source>
</evidence>
<sequence>MLIGNSRDCVLERTCEINSNKTQDWNDITLPFTPPNITLPERKSHRGLIRTYKEEPNPELKACTNANGYQEN</sequence>
<reference evidence="1 2" key="1">
    <citation type="journal article" date="2017" name="Mol. Ecol.">
        <title>Comparative and population genomic landscape of Phellinus noxius: A hypervariable fungus causing root rot in trees.</title>
        <authorList>
            <person name="Chung C.L."/>
            <person name="Lee T.J."/>
            <person name="Akiba M."/>
            <person name="Lee H.H."/>
            <person name="Kuo T.H."/>
            <person name="Liu D."/>
            <person name="Ke H.M."/>
            <person name="Yokoi T."/>
            <person name="Roa M.B."/>
            <person name="Lu M.J."/>
            <person name="Chang Y.Y."/>
            <person name="Ann P.J."/>
            <person name="Tsai J.N."/>
            <person name="Chen C.Y."/>
            <person name="Tzean S.S."/>
            <person name="Ota Y."/>
            <person name="Hattori T."/>
            <person name="Sahashi N."/>
            <person name="Liou R.F."/>
            <person name="Kikuchi T."/>
            <person name="Tsai I.J."/>
        </authorList>
    </citation>
    <scope>NUCLEOTIDE SEQUENCE [LARGE SCALE GENOMIC DNA]</scope>
    <source>
        <strain evidence="1 2">FFPRI411160</strain>
    </source>
</reference>
<comment type="caution">
    <text evidence="1">The sequence shown here is derived from an EMBL/GenBank/DDBJ whole genome shotgun (WGS) entry which is preliminary data.</text>
</comment>
<dbReference type="Proteomes" id="UP000217199">
    <property type="component" value="Unassembled WGS sequence"/>
</dbReference>
<keyword evidence="2" id="KW-1185">Reference proteome</keyword>
<protein>
    <submittedName>
        <fullName evidence="1">Uncharacterized protein</fullName>
    </submittedName>
</protein>